<reference evidence="1 2" key="1">
    <citation type="submission" date="2013-08" db="EMBL/GenBank/DDBJ databases">
        <authorList>
            <person name="Durkin A.S."/>
            <person name="Haft D.R."/>
            <person name="McCorrison J."/>
            <person name="Torralba M."/>
            <person name="Gillis M."/>
            <person name="Haft D.H."/>
            <person name="Methe B."/>
            <person name="Sutton G."/>
            <person name="Nelson K.E."/>
        </authorList>
    </citation>
    <scope>NUCLEOTIDE SEQUENCE [LARGE SCALE GENOMIC DNA]</scope>
    <source>
        <strain evidence="1 2">F0195</strain>
    </source>
</reference>
<name>U2TVT1_9ACTN</name>
<proteinExistence type="predicted"/>
<organism evidence="1 2">
    <name type="scientific">Olsenella profusa F0195</name>
    <dbReference type="NCBI Taxonomy" id="1125712"/>
    <lineage>
        <taxon>Bacteria</taxon>
        <taxon>Bacillati</taxon>
        <taxon>Actinomycetota</taxon>
        <taxon>Coriobacteriia</taxon>
        <taxon>Coriobacteriales</taxon>
        <taxon>Atopobiaceae</taxon>
        <taxon>Olsenella</taxon>
    </lineage>
</organism>
<dbReference type="NCBIfam" id="TIGR00738">
    <property type="entry name" value="rrf2_super"/>
    <property type="match status" value="1"/>
</dbReference>
<dbReference type="GO" id="GO:0005829">
    <property type="term" value="C:cytosol"/>
    <property type="evidence" value="ECO:0007669"/>
    <property type="project" value="TreeGrafter"/>
</dbReference>
<dbReference type="PROSITE" id="PS51197">
    <property type="entry name" value="HTH_RRF2_2"/>
    <property type="match status" value="1"/>
</dbReference>
<gene>
    <name evidence="1" type="ORF">HMPREF1316_1934</name>
</gene>
<dbReference type="InterPro" id="IPR000944">
    <property type="entry name" value="Tscrpt_reg_Rrf2"/>
</dbReference>
<comment type="caution">
    <text evidence="1">The sequence shown here is derived from an EMBL/GenBank/DDBJ whole genome shotgun (WGS) entry which is preliminary data.</text>
</comment>
<protein>
    <submittedName>
        <fullName evidence="1">Transcriptional regulator</fullName>
    </submittedName>
</protein>
<dbReference type="Pfam" id="PF02082">
    <property type="entry name" value="Rrf2"/>
    <property type="match status" value="1"/>
</dbReference>
<dbReference type="Gene3D" id="1.10.10.10">
    <property type="entry name" value="Winged helix-like DNA-binding domain superfamily/Winged helix DNA-binding domain"/>
    <property type="match status" value="1"/>
</dbReference>
<accession>U2TVT1</accession>
<dbReference type="InterPro" id="IPR036390">
    <property type="entry name" value="WH_DNA-bd_sf"/>
</dbReference>
<dbReference type="Proteomes" id="UP000016638">
    <property type="component" value="Unassembled WGS sequence"/>
</dbReference>
<evidence type="ECO:0000313" key="1">
    <source>
        <dbReference type="EMBL" id="ERL10435.1"/>
    </source>
</evidence>
<dbReference type="SUPFAM" id="SSF46785">
    <property type="entry name" value="Winged helix' DNA-binding domain"/>
    <property type="match status" value="1"/>
</dbReference>
<dbReference type="PATRIC" id="fig|1125712.3.peg.315"/>
<sequence>MEISRKTDYALRMLAELVEHEGEVVSVRLAAEKRDVPYSFARSIQRELTAAGLIESLRGSKGGMRLLADSRHTTIRAVVEALQGPILLADCDRAGVDDGPCPFIESCHFNPVWCEAQKMLVRYFDSITIYEVVCEHKHPIMAPGEAFVTVGPCEDD</sequence>
<dbReference type="EMBL" id="AWEZ01000010">
    <property type="protein sequence ID" value="ERL10435.1"/>
    <property type="molecule type" value="Genomic_DNA"/>
</dbReference>
<dbReference type="GO" id="GO:0003700">
    <property type="term" value="F:DNA-binding transcription factor activity"/>
    <property type="evidence" value="ECO:0007669"/>
    <property type="project" value="TreeGrafter"/>
</dbReference>
<dbReference type="STRING" id="1125712.HMPREF1316_1934"/>
<keyword evidence="2" id="KW-1185">Reference proteome</keyword>
<evidence type="ECO:0000313" key="2">
    <source>
        <dbReference type="Proteomes" id="UP000016638"/>
    </source>
</evidence>
<dbReference type="PANTHER" id="PTHR33221">
    <property type="entry name" value="WINGED HELIX-TURN-HELIX TRANSCRIPTIONAL REGULATOR, RRF2 FAMILY"/>
    <property type="match status" value="1"/>
</dbReference>
<dbReference type="InterPro" id="IPR036388">
    <property type="entry name" value="WH-like_DNA-bd_sf"/>
</dbReference>
<dbReference type="AlphaFoldDB" id="U2TVT1"/>
<dbReference type="OrthoDB" id="9808360at2"/>
<dbReference type="RefSeq" id="WP_021725167.1">
    <property type="nucleotide sequence ID" value="NZ_AWEZ01000010.1"/>
</dbReference>
<dbReference type="eggNOG" id="COG1959">
    <property type="taxonomic scope" value="Bacteria"/>
</dbReference>
<dbReference type="PANTHER" id="PTHR33221:SF2">
    <property type="entry name" value="TRANSCRIPTIONAL REGULATOR"/>
    <property type="match status" value="1"/>
</dbReference>